<reference evidence="2 3" key="1">
    <citation type="submission" date="2023-01" db="EMBL/GenBank/DDBJ databases">
        <title>Vibrio sp. KJ40-1 sp.nov, isolated from marine algae.</title>
        <authorList>
            <person name="Butt M."/>
            <person name="Kim J.M.J."/>
            <person name="Jeon C.O.C."/>
        </authorList>
    </citation>
    <scope>NUCLEOTIDE SEQUENCE [LARGE SCALE GENOMIC DNA]</scope>
    <source>
        <strain evidence="2 3">KJ40-1</strain>
    </source>
</reference>
<dbReference type="EMBL" id="JAQLOI010000003">
    <property type="protein sequence ID" value="MDB1126063.1"/>
    <property type="molecule type" value="Genomic_DNA"/>
</dbReference>
<dbReference type="Proteomes" id="UP001210678">
    <property type="component" value="Unassembled WGS sequence"/>
</dbReference>
<accession>A0ABT4YX36</accession>
<keyword evidence="3" id="KW-1185">Reference proteome</keyword>
<dbReference type="InterPro" id="IPR003646">
    <property type="entry name" value="SH3-like_bac-type"/>
</dbReference>
<organism evidence="2 3">
    <name type="scientific">Vibrio algarum</name>
    <dbReference type="NCBI Taxonomy" id="3020714"/>
    <lineage>
        <taxon>Bacteria</taxon>
        <taxon>Pseudomonadati</taxon>
        <taxon>Pseudomonadota</taxon>
        <taxon>Gammaproteobacteria</taxon>
        <taxon>Vibrionales</taxon>
        <taxon>Vibrionaceae</taxon>
        <taxon>Vibrio</taxon>
    </lineage>
</organism>
<sequence>MKKLVIIIIVLLLLVGAGGGAYYYFFMMNDNSELIEPEGDSSVAEEIAIEQKIAVEVNMNYFVDTNKLNVRSYPQKSAPIRSVLRKGKPLKALEIKGDWVRISEYEVHQSGNDVADWIHSDFISHDKPVITDREIRKNMQKLLNKSDDFITYSDQFVIATRKLLEDETCSYEDFELMDGWVLSRTFNIEPVYFVYCGGTQRENKIYVNVETGEIFQP</sequence>
<feature type="domain" description="SH3b" evidence="1">
    <location>
        <begin position="68"/>
        <end position="124"/>
    </location>
</feature>
<name>A0ABT4YX36_9VIBR</name>
<dbReference type="Gene3D" id="2.30.30.40">
    <property type="entry name" value="SH3 Domains"/>
    <property type="match status" value="1"/>
</dbReference>
<evidence type="ECO:0000313" key="2">
    <source>
        <dbReference type="EMBL" id="MDB1126063.1"/>
    </source>
</evidence>
<comment type="caution">
    <text evidence="2">The sequence shown here is derived from an EMBL/GenBank/DDBJ whole genome shotgun (WGS) entry which is preliminary data.</text>
</comment>
<dbReference type="RefSeq" id="WP_272140349.1">
    <property type="nucleotide sequence ID" value="NZ_JAQLOI010000003.1"/>
</dbReference>
<gene>
    <name evidence="2" type="ORF">PGX00_21300</name>
</gene>
<proteinExistence type="predicted"/>
<protein>
    <submittedName>
        <fullName evidence="2">SH3 domain-containing protein</fullName>
    </submittedName>
</protein>
<dbReference type="Pfam" id="PF08239">
    <property type="entry name" value="SH3_3"/>
    <property type="match status" value="1"/>
</dbReference>
<evidence type="ECO:0000259" key="1">
    <source>
        <dbReference type="Pfam" id="PF08239"/>
    </source>
</evidence>
<evidence type="ECO:0000313" key="3">
    <source>
        <dbReference type="Proteomes" id="UP001210678"/>
    </source>
</evidence>